<feature type="transmembrane region" description="Helical" evidence="1">
    <location>
        <begin position="43"/>
        <end position="60"/>
    </location>
</feature>
<feature type="transmembrane region" description="Helical" evidence="1">
    <location>
        <begin position="210"/>
        <end position="229"/>
    </location>
</feature>
<accession>A0A2S7INJ3</accession>
<comment type="caution">
    <text evidence="2">The sequence shown here is derived from an EMBL/GenBank/DDBJ whole genome shotgun (WGS) entry which is preliminary data.</text>
</comment>
<feature type="transmembrane region" description="Helical" evidence="1">
    <location>
        <begin position="97"/>
        <end position="119"/>
    </location>
</feature>
<dbReference type="EMBL" id="PTRA01000001">
    <property type="protein sequence ID" value="PQA59303.1"/>
    <property type="molecule type" value="Genomic_DNA"/>
</dbReference>
<keyword evidence="1" id="KW-1133">Transmembrane helix</keyword>
<feature type="transmembrane region" description="Helical" evidence="1">
    <location>
        <begin position="176"/>
        <end position="203"/>
    </location>
</feature>
<organism evidence="2 3">
    <name type="scientific">Siphonobacter curvatus</name>
    <dbReference type="NCBI Taxonomy" id="2094562"/>
    <lineage>
        <taxon>Bacteria</taxon>
        <taxon>Pseudomonadati</taxon>
        <taxon>Bacteroidota</taxon>
        <taxon>Cytophagia</taxon>
        <taxon>Cytophagales</taxon>
        <taxon>Cytophagaceae</taxon>
        <taxon>Siphonobacter</taxon>
    </lineage>
</organism>
<sequence>MGWFSSFQGKSLVSISILAYLTSYLMNHLPVSQPIRWHYLRRTALWFVALYTILYTLPLTDMEAIIELTEWVGPQVLHLDNAKKIWNTGSGDTSFSYAYLFVLSSFCLGMAVLLAAVVGPRRNYTLFYVLTQTFVRYYLAYFMLFYGFAKVFEGQFISPPLISLEQTYGNSSPMGIVWVMMGLSKVYAVFGGLGEVVGGLLLFFRRTKTLGALLIVAVMTNVVMLNFAYDIPVKLFSSYLLLLTFFVLTPDIPALVRLFLLQQPAQLNQSSLALSGKGQRLTHTIGKTLVILFLIMKTSGSFKPFPDADIALRGTYKAETFVLGTDTLPPLTTDSIRWQKLLIENSYGILLRMNNKQEYYNTKIDEQKKTIRFTNQYDSTQRYTLNYVWAKDTFQLRGEWEGKPLQASFRRRKVEDYTLTGRGFHWISEYPYNR</sequence>
<keyword evidence="1" id="KW-0472">Membrane</keyword>
<evidence type="ECO:0000313" key="3">
    <source>
        <dbReference type="Proteomes" id="UP000239590"/>
    </source>
</evidence>
<evidence type="ECO:0000313" key="2">
    <source>
        <dbReference type="EMBL" id="PQA59303.1"/>
    </source>
</evidence>
<evidence type="ECO:0000256" key="1">
    <source>
        <dbReference type="SAM" id="Phobius"/>
    </source>
</evidence>
<name>A0A2S7INJ3_9BACT</name>
<feature type="transmembrane region" description="Helical" evidence="1">
    <location>
        <begin position="235"/>
        <end position="260"/>
    </location>
</feature>
<keyword evidence="3" id="KW-1185">Reference proteome</keyword>
<reference evidence="3" key="1">
    <citation type="submission" date="2018-02" db="EMBL/GenBank/DDBJ databases">
        <title>Genome sequencing of Solimonas sp. HR-BB.</title>
        <authorList>
            <person name="Lee Y."/>
            <person name="Jeon C.O."/>
        </authorList>
    </citation>
    <scope>NUCLEOTIDE SEQUENCE [LARGE SCALE GENOMIC DNA]</scope>
    <source>
        <strain evidence="3">HR-U</strain>
    </source>
</reference>
<dbReference type="Proteomes" id="UP000239590">
    <property type="component" value="Unassembled WGS sequence"/>
</dbReference>
<proteinExistence type="predicted"/>
<feature type="transmembrane region" description="Helical" evidence="1">
    <location>
        <begin position="12"/>
        <end position="31"/>
    </location>
</feature>
<keyword evidence="1" id="KW-0812">Transmembrane</keyword>
<evidence type="ECO:0008006" key="4">
    <source>
        <dbReference type="Google" id="ProtNLM"/>
    </source>
</evidence>
<dbReference type="AlphaFoldDB" id="A0A2S7INJ3"/>
<gene>
    <name evidence="2" type="ORF">C5O19_06530</name>
</gene>
<feature type="transmembrane region" description="Helical" evidence="1">
    <location>
        <begin position="126"/>
        <end position="149"/>
    </location>
</feature>
<protein>
    <recommendedName>
        <fullName evidence="4">DoxX family protein</fullName>
    </recommendedName>
</protein>